<dbReference type="Proteomes" id="UP001057452">
    <property type="component" value="Chromosome 3"/>
</dbReference>
<comment type="caution">
    <text evidence="1">The sequence shown here is derived from an EMBL/GenBank/DDBJ whole genome shotgun (WGS) entry which is preliminary data.</text>
</comment>
<reference evidence="1" key="1">
    <citation type="submission" date="2022-05" db="EMBL/GenBank/DDBJ databases">
        <title>Chromosome-level genome of Chaenocephalus aceratus.</title>
        <authorList>
            <person name="Park H."/>
        </authorList>
    </citation>
    <scope>NUCLEOTIDE SEQUENCE</scope>
    <source>
        <strain evidence="1">KU_202001</strain>
    </source>
</reference>
<organism evidence="1 2">
    <name type="scientific">Chaenocephalus aceratus</name>
    <name type="common">Blackfin icefish</name>
    <name type="synonym">Chaenichthys aceratus</name>
    <dbReference type="NCBI Taxonomy" id="36190"/>
    <lineage>
        <taxon>Eukaryota</taxon>
        <taxon>Metazoa</taxon>
        <taxon>Chordata</taxon>
        <taxon>Craniata</taxon>
        <taxon>Vertebrata</taxon>
        <taxon>Euteleostomi</taxon>
        <taxon>Actinopterygii</taxon>
        <taxon>Neopterygii</taxon>
        <taxon>Teleostei</taxon>
        <taxon>Neoteleostei</taxon>
        <taxon>Acanthomorphata</taxon>
        <taxon>Eupercaria</taxon>
        <taxon>Perciformes</taxon>
        <taxon>Notothenioidei</taxon>
        <taxon>Channichthyidae</taxon>
        <taxon>Chaenocephalus</taxon>
    </lineage>
</organism>
<keyword evidence="2" id="KW-1185">Reference proteome</keyword>
<name>A0ACB9XSJ5_CHAAC</name>
<feature type="non-terminal residue" evidence="1">
    <location>
        <position position="1"/>
    </location>
</feature>
<sequence>QPVQSNVGGQQIDKQPTQPVRSSRLKPRAEEAEVEVSLSSVSVCRHIFTLRMLSQESFWPRAGSDNGAKTKTEQTHLDSAVNEQEWKREMKRAMPCSVFYKYREYRRATDCNTGNPSISPCCLQAAVMCAKASTKTHCITAPDVTSTLPH</sequence>
<gene>
    <name evidence="1" type="ORF">KUCAC02_001450</name>
</gene>
<protein>
    <submittedName>
        <fullName evidence="1">Uncharacterized protein</fullName>
    </submittedName>
</protein>
<dbReference type="EMBL" id="CM043787">
    <property type="protein sequence ID" value="KAI4829782.1"/>
    <property type="molecule type" value="Genomic_DNA"/>
</dbReference>
<evidence type="ECO:0000313" key="1">
    <source>
        <dbReference type="EMBL" id="KAI4829782.1"/>
    </source>
</evidence>
<accession>A0ACB9XSJ5</accession>
<evidence type="ECO:0000313" key="2">
    <source>
        <dbReference type="Proteomes" id="UP001057452"/>
    </source>
</evidence>
<proteinExistence type="predicted"/>